<reference evidence="3 4" key="1">
    <citation type="submission" date="2018-08" db="EMBL/GenBank/DDBJ databases">
        <title>Genomic Encyclopedia of Type Strains, Phase IV (KMG-IV): sequencing the most valuable type-strain genomes for metagenomic binning, comparative biology and taxonomic classification.</title>
        <authorList>
            <person name="Goeker M."/>
        </authorList>
    </citation>
    <scope>NUCLEOTIDE SEQUENCE [LARGE SCALE GENOMIC DNA]</scope>
    <source>
        <strain evidence="3 4">DSM 23923</strain>
    </source>
</reference>
<dbReference type="Proteomes" id="UP000256388">
    <property type="component" value="Unassembled WGS sequence"/>
</dbReference>
<feature type="signal peptide" evidence="2">
    <location>
        <begin position="1"/>
        <end position="24"/>
    </location>
</feature>
<feature type="compositionally biased region" description="Polar residues" evidence="1">
    <location>
        <begin position="51"/>
        <end position="62"/>
    </location>
</feature>
<sequence>MNKKSIATILAFIMILATNNPAFAGNGYGNSDDDSGESSTTDSAAPDPGVSSGQDDTKTSTIRWILPHGDTFIIDGEEVNIVLDWESLDITSERDAGNGNVTFIGIGGSGDESDSSSSSCGSGNGRGNCSCTCNNNNNGNGNGNNNGGGPLPSSDCGNVWVTPGSISATAQQIAPDYAVVVNQDPEQNGVTIEWHISIAPTTVNYEKWKIVGQRMVACVENDSNGHQNRNGNDDGNGEQNRYGCGHNNCGCPSGWTAVIEHIWACSVTSKVYKESVDELVAGASLTLDSRAWITGELADAYPGATLQHPDWGIAQTPACIWNGDVCTWDFTANIPVVDPGWYDIRLSGATSGTRVSPARSFEITAGEFGVYLLDNTAMTQ</sequence>
<dbReference type="EMBL" id="QUMS01000001">
    <property type="protein sequence ID" value="REG11386.1"/>
    <property type="molecule type" value="Genomic_DNA"/>
</dbReference>
<protein>
    <submittedName>
        <fullName evidence="3">Uncharacterized protein</fullName>
    </submittedName>
</protein>
<gene>
    <name evidence="3" type="ORF">DFR64_1265</name>
</gene>
<dbReference type="AlphaFoldDB" id="A0A347ZRX5"/>
<dbReference type="OrthoDB" id="149761at2"/>
<evidence type="ECO:0000313" key="3">
    <source>
        <dbReference type="EMBL" id="REG11386.1"/>
    </source>
</evidence>
<comment type="caution">
    <text evidence="3">The sequence shown here is derived from an EMBL/GenBank/DDBJ whole genome shotgun (WGS) entry which is preliminary data.</text>
</comment>
<accession>A0A347ZRX5</accession>
<evidence type="ECO:0000313" key="4">
    <source>
        <dbReference type="Proteomes" id="UP000256388"/>
    </source>
</evidence>
<keyword evidence="2" id="KW-0732">Signal</keyword>
<feature type="region of interest" description="Disordered" evidence="1">
    <location>
        <begin position="27"/>
        <end position="62"/>
    </location>
</feature>
<dbReference type="RefSeq" id="WP_116224512.1">
    <property type="nucleotide sequence ID" value="NZ_AP018437.1"/>
</dbReference>
<organism evidence="3 4">
    <name type="scientific">Pelolinea submarina</name>
    <dbReference type="NCBI Taxonomy" id="913107"/>
    <lineage>
        <taxon>Bacteria</taxon>
        <taxon>Bacillati</taxon>
        <taxon>Chloroflexota</taxon>
        <taxon>Anaerolineae</taxon>
        <taxon>Anaerolineales</taxon>
        <taxon>Anaerolineaceae</taxon>
        <taxon>Pelolinea</taxon>
    </lineage>
</organism>
<evidence type="ECO:0000256" key="2">
    <source>
        <dbReference type="SAM" id="SignalP"/>
    </source>
</evidence>
<name>A0A347ZRX5_9CHLR</name>
<feature type="chain" id="PRO_5030063612" evidence="2">
    <location>
        <begin position="25"/>
        <end position="380"/>
    </location>
</feature>
<evidence type="ECO:0000256" key="1">
    <source>
        <dbReference type="SAM" id="MobiDB-lite"/>
    </source>
</evidence>
<keyword evidence="4" id="KW-1185">Reference proteome</keyword>
<proteinExistence type="predicted"/>